<evidence type="ECO:0000256" key="1">
    <source>
        <dbReference type="SAM" id="SignalP"/>
    </source>
</evidence>
<accession>A0A1I0V825</accession>
<feature type="signal peptide" evidence="1">
    <location>
        <begin position="1"/>
        <end position="23"/>
    </location>
</feature>
<keyword evidence="3" id="KW-1185">Reference proteome</keyword>
<dbReference type="AlphaFoldDB" id="A0A1I0V825"/>
<dbReference type="EMBL" id="FOKG01000001">
    <property type="protein sequence ID" value="SFA72187.1"/>
    <property type="molecule type" value="Genomic_DNA"/>
</dbReference>
<name>A0A1I0V825_9PSEU</name>
<feature type="chain" id="PRO_5017426702" description="UrcA family protein" evidence="1">
    <location>
        <begin position="24"/>
        <end position="115"/>
    </location>
</feature>
<dbReference type="Proteomes" id="UP000243799">
    <property type="component" value="Unassembled WGS sequence"/>
</dbReference>
<proteinExistence type="predicted"/>
<keyword evidence="1" id="KW-0732">Signal</keyword>
<dbReference type="STRING" id="490629.SAMN05216266_10150"/>
<organism evidence="2 3">
    <name type="scientific">Amycolatopsis marina</name>
    <dbReference type="NCBI Taxonomy" id="490629"/>
    <lineage>
        <taxon>Bacteria</taxon>
        <taxon>Bacillati</taxon>
        <taxon>Actinomycetota</taxon>
        <taxon>Actinomycetes</taxon>
        <taxon>Pseudonocardiales</taxon>
        <taxon>Pseudonocardiaceae</taxon>
        <taxon>Amycolatopsis</taxon>
    </lineage>
</organism>
<gene>
    <name evidence="2" type="ORF">SAMN05216266_10150</name>
</gene>
<dbReference type="RefSeq" id="WP_143101729.1">
    <property type="nucleotide sequence ID" value="NZ_FOKG01000001.1"/>
</dbReference>
<reference evidence="3" key="1">
    <citation type="submission" date="2016-10" db="EMBL/GenBank/DDBJ databases">
        <authorList>
            <person name="Varghese N."/>
            <person name="Submissions S."/>
        </authorList>
    </citation>
    <scope>NUCLEOTIDE SEQUENCE [LARGE SCALE GENOMIC DNA]</scope>
    <source>
        <strain evidence="3">CGMCC 4.3568</strain>
    </source>
</reference>
<evidence type="ECO:0000313" key="3">
    <source>
        <dbReference type="Proteomes" id="UP000243799"/>
    </source>
</evidence>
<sequence length="115" mass="12608">MRMRTMLATTALAIAVPLAVAPAAVSEPATGSEPRVNTVRGDTTVDGERNFITFVVSPDPAEAKKLSKTRVEEELRRYEEELGEDCTITARQYSLHKQLKVHLGVADILADCVIR</sequence>
<evidence type="ECO:0008006" key="4">
    <source>
        <dbReference type="Google" id="ProtNLM"/>
    </source>
</evidence>
<evidence type="ECO:0000313" key="2">
    <source>
        <dbReference type="EMBL" id="SFA72187.1"/>
    </source>
</evidence>
<protein>
    <recommendedName>
        <fullName evidence="4">UrcA family protein</fullName>
    </recommendedName>
</protein>